<evidence type="ECO:0000313" key="7">
    <source>
        <dbReference type="Proteomes" id="UP000582213"/>
    </source>
</evidence>
<evidence type="ECO:0000256" key="1">
    <source>
        <dbReference type="ARBA" id="ARBA00004141"/>
    </source>
</evidence>
<proteinExistence type="predicted"/>
<feature type="transmembrane region" description="Helical" evidence="5">
    <location>
        <begin position="129"/>
        <end position="149"/>
    </location>
</feature>
<dbReference type="Gene3D" id="1.10.3720.10">
    <property type="entry name" value="MetI-like"/>
    <property type="match status" value="1"/>
</dbReference>
<organism evidence="6 7">
    <name type="scientific">Sulfurisphaera ohwakuensis</name>
    <dbReference type="NCBI Taxonomy" id="69656"/>
    <lineage>
        <taxon>Archaea</taxon>
        <taxon>Thermoproteota</taxon>
        <taxon>Thermoprotei</taxon>
        <taxon>Sulfolobales</taxon>
        <taxon>Sulfolobaceae</taxon>
        <taxon>Sulfurisphaera</taxon>
    </lineage>
</organism>
<keyword evidence="4 5" id="KW-0472">Membrane</keyword>
<dbReference type="PANTHER" id="PTHR43839:SF3">
    <property type="entry name" value="OLIGOPEPTIDE ABC TRANSPORTER, PERMEASE PROTEIN"/>
    <property type="match status" value="1"/>
</dbReference>
<accession>A0A7J9RUA0</accession>
<dbReference type="GeneID" id="42801436"/>
<dbReference type="EMBL" id="JACHFY010000005">
    <property type="protein sequence ID" value="MBB5253619.1"/>
    <property type="molecule type" value="Genomic_DNA"/>
</dbReference>
<dbReference type="GO" id="GO:0016020">
    <property type="term" value="C:membrane"/>
    <property type="evidence" value="ECO:0007669"/>
    <property type="project" value="UniProtKB-SubCell"/>
</dbReference>
<sequence length="255" mass="27845">MIRLYVLLGLFISIVTSSIFLDFYQLPKGKPLTPPNPSYPLGTYINGENMINVNAVAIVNTLVFGSIVGILETLLSVTYGVIAGIIGGKVRTTMVRVADSINSIPRLPFLLSIALFYGIPTGTSLKANFFVTAIIVALTGWPLFARQIAEVIYTQSIGKSLRIIIKRIPIRIGFHVLGVKQTIQLIIPSAIDGISTYTAMGVIGGVGDPRYPTLTTLLNTASHLIPDWWLFLIPAIFRGIILILLQLLADEIRRI</sequence>
<name>A0A7J9RUA0_SULOH</name>
<evidence type="ECO:0000256" key="5">
    <source>
        <dbReference type="SAM" id="Phobius"/>
    </source>
</evidence>
<comment type="caution">
    <text evidence="6">The sequence shown here is derived from an EMBL/GenBank/DDBJ whole genome shotgun (WGS) entry which is preliminary data.</text>
</comment>
<reference evidence="6 7" key="1">
    <citation type="submission" date="2020-08" db="EMBL/GenBank/DDBJ databases">
        <title>Genomic Encyclopedia of Type Strains, Phase IV (KMG-IV): sequencing the most valuable type-strain genomes for metagenomic binning, comparative biology and taxonomic classification.</title>
        <authorList>
            <person name="Goeker M."/>
        </authorList>
    </citation>
    <scope>NUCLEOTIDE SEQUENCE [LARGE SCALE GENOMIC DNA]</scope>
    <source>
        <strain evidence="6 7">DSM 12421</strain>
    </source>
</reference>
<feature type="transmembrane region" description="Helical" evidence="5">
    <location>
        <begin position="228"/>
        <end position="249"/>
    </location>
</feature>
<dbReference type="GO" id="GO:0055085">
    <property type="term" value="P:transmembrane transport"/>
    <property type="evidence" value="ECO:0007669"/>
    <property type="project" value="InterPro"/>
</dbReference>
<evidence type="ECO:0000313" key="6">
    <source>
        <dbReference type="EMBL" id="MBB5253619.1"/>
    </source>
</evidence>
<feature type="transmembrane region" description="Helical" evidence="5">
    <location>
        <begin position="62"/>
        <end position="86"/>
    </location>
</feature>
<evidence type="ECO:0000256" key="3">
    <source>
        <dbReference type="ARBA" id="ARBA00022989"/>
    </source>
</evidence>
<dbReference type="InterPro" id="IPR035906">
    <property type="entry name" value="MetI-like_sf"/>
</dbReference>
<dbReference type="RefSeq" id="WP_231113585.1">
    <property type="nucleotide sequence ID" value="NZ_CP045484.1"/>
</dbReference>
<dbReference type="AlphaFoldDB" id="A0A7J9RUA0"/>
<keyword evidence="3 5" id="KW-1133">Transmembrane helix</keyword>
<protein>
    <submittedName>
        <fullName evidence="6">Peptide/nickel transport system permease protein</fullName>
    </submittedName>
</protein>
<dbReference type="PANTHER" id="PTHR43839">
    <property type="entry name" value="OPPC IN A BINDING PROTEIN-DEPENDENT TRANSPORT SYSTEM"/>
    <property type="match status" value="1"/>
</dbReference>
<dbReference type="InterPro" id="IPR000515">
    <property type="entry name" value="MetI-like"/>
</dbReference>
<evidence type="ECO:0000256" key="4">
    <source>
        <dbReference type="ARBA" id="ARBA00023136"/>
    </source>
</evidence>
<gene>
    <name evidence="6" type="ORF">HNQ62_001388</name>
</gene>
<dbReference type="Proteomes" id="UP000582213">
    <property type="component" value="Unassembled WGS sequence"/>
</dbReference>
<evidence type="ECO:0000256" key="2">
    <source>
        <dbReference type="ARBA" id="ARBA00022692"/>
    </source>
</evidence>
<comment type="subcellular location">
    <subcellularLocation>
        <location evidence="1">Membrane</location>
        <topology evidence="1">Multi-pass membrane protein</topology>
    </subcellularLocation>
</comment>
<dbReference type="CDD" id="cd06261">
    <property type="entry name" value="TM_PBP2"/>
    <property type="match status" value="1"/>
</dbReference>
<feature type="transmembrane region" description="Helical" evidence="5">
    <location>
        <begin position="107"/>
        <end position="123"/>
    </location>
</feature>
<keyword evidence="2 5" id="KW-0812">Transmembrane</keyword>